<evidence type="ECO:0000313" key="2">
    <source>
        <dbReference type="Proteomes" id="UP000306509"/>
    </source>
</evidence>
<name>A0A4U8QBR1_9FIRM</name>
<evidence type="ECO:0008006" key="3">
    <source>
        <dbReference type="Google" id="ProtNLM"/>
    </source>
</evidence>
<evidence type="ECO:0000313" key="1">
    <source>
        <dbReference type="EMBL" id="TLD02520.1"/>
    </source>
</evidence>
<protein>
    <recommendedName>
        <fullName evidence="3">Trimethylamine corrinoid protein 2</fullName>
    </recommendedName>
</protein>
<dbReference type="RefSeq" id="WP_138001705.1">
    <property type="nucleotide sequence ID" value="NZ_QGQD01000012.1"/>
</dbReference>
<reference evidence="1 2" key="1">
    <citation type="journal article" date="2019" name="Anaerobe">
        <title>Detection of Robinsoniella peoriensis in multiple bone samples of a trauma patient.</title>
        <authorList>
            <person name="Schrottner P."/>
            <person name="Hartwich K."/>
            <person name="Bunk B."/>
            <person name="Schober I."/>
            <person name="Helbig S."/>
            <person name="Rudolph W.W."/>
            <person name="Gunzer F."/>
        </authorList>
    </citation>
    <scope>NUCLEOTIDE SEQUENCE [LARGE SCALE GENOMIC DNA]</scope>
    <source>
        <strain evidence="1 2">DSM 106044</strain>
    </source>
</reference>
<comment type="caution">
    <text evidence="1">The sequence shown here is derived from an EMBL/GenBank/DDBJ whole genome shotgun (WGS) entry which is preliminary data.</text>
</comment>
<dbReference type="Proteomes" id="UP000306509">
    <property type="component" value="Unassembled WGS sequence"/>
</dbReference>
<keyword evidence="2" id="KW-1185">Reference proteome</keyword>
<dbReference type="InterPro" id="IPR038071">
    <property type="entry name" value="UROD/MetE-like_sf"/>
</dbReference>
<organism evidence="1 2">
    <name type="scientific">Robinsoniella peoriensis</name>
    <dbReference type="NCBI Taxonomy" id="180332"/>
    <lineage>
        <taxon>Bacteria</taxon>
        <taxon>Bacillati</taxon>
        <taxon>Bacillota</taxon>
        <taxon>Clostridia</taxon>
        <taxon>Lachnospirales</taxon>
        <taxon>Lachnospiraceae</taxon>
        <taxon>Robinsoniella</taxon>
    </lineage>
</organism>
<proteinExistence type="predicted"/>
<sequence length="362" mass="41765">MYYKEDWEKAKARLTALWDNEILDRCCISVAAPRDGKTNVHIFAPGECNPNDPEDLEDYWMNPERIWKRNILRLEHTYFGGESLPLVMPNFGASGHCVYYGGKYTLKADTIWFDAVVEDLEEHQWKYDRENKFYRRQREIVQYLAEKGMGNYLLSMPDNCGTLDAIGHLHGSMETMMDMYSRPGSVQAAISTINEGWTDAAETFYQLGKNCNEGGSCVGWMDTWAPGRHAQMQCDMSVMFSPDCYQKFVVPELKKQMEWEEYPVYHFDGKEQISHLDHLLDLKELQMIQWTNVDGQESPAHFIPALKRMQEAGKKILVLTPASDIPALLDNLSSRGLYLHTYADTVDEANKIIRYVEKNTHA</sequence>
<gene>
    <name evidence="1" type="ORF">DSM106044_00498</name>
</gene>
<dbReference type="Gene3D" id="3.20.20.210">
    <property type="match status" value="1"/>
</dbReference>
<accession>A0A4U8QBR1</accession>
<dbReference type="STRING" id="180332.GCA_000797495_00904"/>
<dbReference type="EMBL" id="QGQD01000012">
    <property type="protein sequence ID" value="TLD02520.1"/>
    <property type="molecule type" value="Genomic_DNA"/>
</dbReference>
<dbReference type="AlphaFoldDB" id="A0A4U8QBR1"/>